<dbReference type="AlphaFoldDB" id="A0AAD6X0M8"/>
<reference evidence="3" key="1">
    <citation type="submission" date="2023-03" db="EMBL/GenBank/DDBJ databases">
        <title>Massive genome expansion in bonnet fungi (Mycena s.s.) driven by repeated elements and novel gene families across ecological guilds.</title>
        <authorList>
            <consortium name="Lawrence Berkeley National Laboratory"/>
            <person name="Harder C.B."/>
            <person name="Miyauchi S."/>
            <person name="Viragh M."/>
            <person name="Kuo A."/>
            <person name="Thoen E."/>
            <person name="Andreopoulos B."/>
            <person name="Lu D."/>
            <person name="Skrede I."/>
            <person name="Drula E."/>
            <person name="Henrissat B."/>
            <person name="Morin E."/>
            <person name="Kohler A."/>
            <person name="Barry K."/>
            <person name="LaButti K."/>
            <person name="Morin E."/>
            <person name="Salamov A."/>
            <person name="Lipzen A."/>
            <person name="Mereny Z."/>
            <person name="Hegedus B."/>
            <person name="Baldrian P."/>
            <person name="Stursova M."/>
            <person name="Weitz H."/>
            <person name="Taylor A."/>
            <person name="Grigoriev I.V."/>
            <person name="Nagy L.G."/>
            <person name="Martin F."/>
            <person name="Kauserud H."/>
        </authorList>
    </citation>
    <scope>NUCLEOTIDE SEQUENCE</scope>
    <source>
        <strain evidence="3">CBHHK200</strain>
    </source>
</reference>
<dbReference type="SUPFAM" id="SSF81296">
    <property type="entry name" value="E set domains"/>
    <property type="match status" value="1"/>
</dbReference>
<dbReference type="InterPro" id="IPR014756">
    <property type="entry name" value="Ig_E-set"/>
</dbReference>
<dbReference type="PANTHER" id="PTHR11188">
    <property type="entry name" value="ARRESTIN DOMAIN CONTAINING PROTEIN"/>
    <property type="match status" value="1"/>
</dbReference>
<feature type="compositionally biased region" description="Low complexity" evidence="1">
    <location>
        <begin position="282"/>
        <end position="304"/>
    </location>
</feature>
<dbReference type="EMBL" id="JARJCM010000118">
    <property type="protein sequence ID" value="KAJ7027924.1"/>
    <property type="molecule type" value="Genomic_DNA"/>
</dbReference>
<evidence type="ECO:0000259" key="2">
    <source>
        <dbReference type="SMART" id="SM01017"/>
    </source>
</evidence>
<keyword evidence="4" id="KW-1185">Reference proteome</keyword>
<dbReference type="InterPro" id="IPR011022">
    <property type="entry name" value="Arrestin_C-like"/>
</dbReference>
<feature type="region of interest" description="Disordered" evidence="1">
    <location>
        <begin position="282"/>
        <end position="319"/>
    </location>
</feature>
<feature type="domain" description="Arrestin C-terminal-like" evidence="2">
    <location>
        <begin position="191"/>
        <end position="374"/>
    </location>
</feature>
<protein>
    <recommendedName>
        <fullName evidence="2">Arrestin C-terminal-like domain-containing protein</fullName>
    </recommendedName>
</protein>
<dbReference type="Gene3D" id="2.60.40.640">
    <property type="match status" value="1"/>
</dbReference>
<dbReference type="Pfam" id="PF00339">
    <property type="entry name" value="Arrestin_N"/>
    <property type="match status" value="1"/>
</dbReference>
<feature type="compositionally biased region" description="Low complexity" evidence="1">
    <location>
        <begin position="504"/>
        <end position="516"/>
    </location>
</feature>
<feature type="compositionally biased region" description="Basic and acidic residues" evidence="1">
    <location>
        <begin position="565"/>
        <end position="577"/>
    </location>
</feature>
<dbReference type="InterPro" id="IPR014752">
    <property type="entry name" value="Arrestin-like_C"/>
</dbReference>
<organism evidence="3 4">
    <name type="scientific">Mycena alexandri</name>
    <dbReference type="NCBI Taxonomy" id="1745969"/>
    <lineage>
        <taxon>Eukaryota</taxon>
        <taxon>Fungi</taxon>
        <taxon>Dikarya</taxon>
        <taxon>Basidiomycota</taxon>
        <taxon>Agaricomycotina</taxon>
        <taxon>Agaricomycetes</taxon>
        <taxon>Agaricomycetidae</taxon>
        <taxon>Agaricales</taxon>
        <taxon>Marasmiineae</taxon>
        <taxon>Mycenaceae</taxon>
        <taxon>Mycena</taxon>
    </lineage>
</organism>
<sequence>MHFFNRTKTGPVVEESPRTDHDSSQRMEIVLDNEYLFLRGTGVDVEPARLSGNIVLHLNEPTTIRSITLQFRGKTYLPVPPQESSSSSNPPSTYILCKHNWSFLEGQKKQSHTLKAGRHLFPFQLQVGGSLPCSIVTDAFGGASVTYKLRATAQRTGFSHNLGAVAPVFLIRSLGATALEYQQTRDIEHLWSDKLMFSVAIPHTAWPAGDEFVALLKISPLVKGVGVLSVTTSLRETTKAFGRPASVTRTVASVTHEIVGGKAVEAKEFVDKGKHPLFSLPLRSSSTSSVPEAGHSSGNSSASNLTPPTDPAQSESDVVTSLPMHIPSHLTPSHQLDPIKITHSIHWSVIVTNVDGHLSELFCSLPITLLDSQLLSEARAHTILARQLLVGGPESQPEPQDSNELPSYVAHVRDRVANMFLSEGNTMRVTNPWIKSGVSPILREGAKSMPANATPLELISDTNTRYTPNPERPVFLDWVNAELLISQGATRMLPVEDAADPDGTHTPGTPGAGADHPPTPPTPAADGIATYTHASNASRALAGLFVAQMEPTSALTHPHWLTGRPDPKDPRASSVDLQRRVREVTVSEPQSSSVLLHRAFTEVPDYEVALRGFLGGVPPLSSMQGLPSYDEASRSGTPDLSAKHAAAESMAGPAS</sequence>
<dbReference type="InterPro" id="IPR011021">
    <property type="entry name" value="Arrestin-like_N"/>
</dbReference>
<dbReference type="Proteomes" id="UP001218188">
    <property type="component" value="Unassembled WGS sequence"/>
</dbReference>
<dbReference type="SMART" id="SM01017">
    <property type="entry name" value="Arrestin_C"/>
    <property type="match status" value="1"/>
</dbReference>
<dbReference type="GO" id="GO:0005829">
    <property type="term" value="C:cytosol"/>
    <property type="evidence" value="ECO:0007669"/>
    <property type="project" value="TreeGrafter"/>
</dbReference>
<proteinExistence type="predicted"/>
<dbReference type="Pfam" id="PF02752">
    <property type="entry name" value="Arrestin_C"/>
    <property type="match status" value="1"/>
</dbReference>
<evidence type="ECO:0000256" key="1">
    <source>
        <dbReference type="SAM" id="MobiDB-lite"/>
    </source>
</evidence>
<dbReference type="PANTHER" id="PTHR11188:SF17">
    <property type="entry name" value="FI21816P1"/>
    <property type="match status" value="1"/>
</dbReference>
<feature type="region of interest" description="Disordered" evidence="1">
    <location>
        <begin position="621"/>
        <end position="655"/>
    </location>
</feature>
<dbReference type="GO" id="GO:0030674">
    <property type="term" value="F:protein-macromolecule adaptor activity"/>
    <property type="evidence" value="ECO:0007669"/>
    <property type="project" value="TreeGrafter"/>
</dbReference>
<evidence type="ECO:0000313" key="4">
    <source>
        <dbReference type="Proteomes" id="UP001218188"/>
    </source>
</evidence>
<evidence type="ECO:0000313" key="3">
    <source>
        <dbReference type="EMBL" id="KAJ7027924.1"/>
    </source>
</evidence>
<name>A0AAD6X0M8_9AGAR</name>
<dbReference type="GO" id="GO:0070086">
    <property type="term" value="P:ubiquitin-dependent endocytosis"/>
    <property type="evidence" value="ECO:0007669"/>
    <property type="project" value="TreeGrafter"/>
</dbReference>
<dbReference type="GO" id="GO:0005886">
    <property type="term" value="C:plasma membrane"/>
    <property type="evidence" value="ECO:0007669"/>
    <property type="project" value="TreeGrafter"/>
</dbReference>
<dbReference type="InterPro" id="IPR050357">
    <property type="entry name" value="Arrestin_domain-protein"/>
</dbReference>
<comment type="caution">
    <text evidence="3">The sequence shown here is derived from an EMBL/GenBank/DDBJ whole genome shotgun (WGS) entry which is preliminary data.</text>
</comment>
<gene>
    <name evidence="3" type="ORF">C8F04DRAFT_1399274</name>
</gene>
<dbReference type="GO" id="GO:0031625">
    <property type="term" value="F:ubiquitin protein ligase binding"/>
    <property type="evidence" value="ECO:0007669"/>
    <property type="project" value="TreeGrafter"/>
</dbReference>
<accession>A0AAD6X0M8</accession>
<feature type="region of interest" description="Disordered" evidence="1">
    <location>
        <begin position="556"/>
        <end position="577"/>
    </location>
</feature>
<feature type="region of interest" description="Disordered" evidence="1">
    <location>
        <begin position="496"/>
        <end position="527"/>
    </location>
</feature>
<feature type="compositionally biased region" description="Polar residues" evidence="1">
    <location>
        <begin position="305"/>
        <end position="319"/>
    </location>
</feature>
<feature type="region of interest" description="Disordered" evidence="1">
    <location>
        <begin position="1"/>
        <end position="23"/>
    </location>
</feature>